<gene>
    <name evidence="1" type="ORF">I7412_19605</name>
</gene>
<comment type="caution">
    <text evidence="1">The sequence shown here is derived from an EMBL/GenBank/DDBJ whole genome shotgun (WGS) entry which is preliminary data.</text>
</comment>
<protein>
    <submittedName>
        <fullName evidence="1">Uncharacterized protein</fullName>
    </submittedName>
</protein>
<dbReference type="Proteomes" id="UP000604475">
    <property type="component" value="Unassembled WGS sequence"/>
</dbReference>
<evidence type="ECO:0000313" key="2">
    <source>
        <dbReference type="Proteomes" id="UP000604475"/>
    </source>
</evidence>
<reference evidence="1" key="1">
    <citation type="submission" date="2020-12" db="EMBL/GenBank/DDBJ databases">
        <title>Genomic characterization of non-nitrogen-fixing Frankia strains.</title>
        <authorList>
            <person name="Carlos-Shanley C."/>
            <person name="Guerra T."/>
            <person name="Hahn D."/>
        </authorList>
    </citation>
    <scope>NUCLEOTIDE SEQUENCE</scope>
    <source>
        <strain evidence="1">CN6</strain>
    </source>
</reference>
<evidence type="ECO:0000313" key="1">
    <source>
        <dbReference type="EMBL" id="MBL7629330.1"/>
    </source>
</evidence>
<sequence>MSATGSEKVPDDTGLAWFPDGVHPRRVLEPLISLLAMTNSLDGETAVEGVGT</sequence>
<proteinExistence type="predicted"/>
<dbReference type="AlphaFoldDB" id="A0A937RF86"/>
<accession>A0A937RF86</accession>
<organism evidence="1 2">
    <name type="scientific">Frankia nepalensis</name>
    <dbReference type="NCBI Taxonomy" id="1836974"/>
    <lineage>
        <taxon>Bacteria</taxon>
        <taxon>Bacillati</taxon>
        <taxon>Actinomycetota</taxon>
        <taxon>Actinomycetes</taxon>
        <taxon>Frankiales</taxon>
        <taxon>Frankiaceae</taxon>
        <taxon>Frankia</taxon>
    </lineage>
</organism>
<dbReference type="EMBL" id="JAEACQ010000227">
    <property type="protein sequence ID" value="MBL7629330.1"/>
    <property type="molecule type" value="Genomic_DNA"/>
</dbReference>
<dbReference type="RefSeq" id="WP_203007058.1">
    <property type="nucleotide sequence ID" value="NZ_JADWYU010000131.1"/>
</dbReference>
<keyword evidence="2" id="KW-1185">Reference proteome</keyword>
<name>A0A937RF86_9ACTN</name>